<sequence length="317" mass="35007">MTRWGLVCTTNAAPEAVLDFAAWHLEAGATRLHLYRDLPAPELPAALRDHTRIRVTDTDGAFWDRRGGRPVAHQVRQCRNARHAYNCSGDLDWLGHIDTDEFLLPEGCVAEHLSALPDTAFCARLRPVEALAPGDGDRPGLRAFKSYHIAQDARATAARRVFGDWAEHLSGGFLSHVAGKLFVRTGASGVHFRIHNVMRAGAQNPGQTELPQIALAHLHADSWPRFRDAYRFRLDHGSYRAELKPQARGPRALSLHDLFARIEATGGEAALAEFFDDVATATPRLCAALDHEGLLLRRAFDPESLRLKHFPGVSCTA</sequence>
<proteinExistence type="predicted"/>
<gene>
    <name evidence="1" type="ORF">ROJ8625_02068</name>
</gene>
<dbReference type="OrthoDB" id="7203640at2"/>
<dbReference type="AlphaFoldDB" id="A0A1X6Z6E3"/>
<evidence type="ECO:0008006" key="3">
    <source>
        <dbReference type="Google" id="ProtNLM"/>
    </source>
</evidence>
<accession>A0A1X6Z6E3</accession>
<name>A0A1X6Z6E3_9RHOB</name>
<dbReference type="RefSeq" id="WP_085791766.1">
    <property type="nucleotide sequence ID" value="NZ_FWFK01000003.1"/>
</dbReference>
<dbReference type="Pfam" id="PF13704">
    <property type="entry name" value="Glyco_tranf_2_4"/>
    <property type="match status" value="1"/>
</dbReference>
<evidence type="ECO:0000313" key="1">
    <source>
        <dbReference type="EMBL" id="SLN42412.1"/>
    </source>
</evidence>
<keyword evidence="2" id="KW-1185">Reference proteome</keyword>
<reference evidence="1 2" key="1">
    <citation type="submission" date="2017-03" db="EMBL/GenBank/DDBJ databases">
        <authorList>
            <person name="Afonso C.L."/>
            <person name="Miller P.J."/>
            <person name="Scott M.A."/>
            <person name="Spackman E."/>
            <person name="Goraichik I."/>
            <person name="Dimitrov K.M."/>
            <person name="Suarez D.L."/>
            <person name="Swayne D.E."/>
        </authorList>
    </citation>
    <scope>NUCLEOTIDE SEQUENCE [LARGE SCALE GENOMIC DNA]</scope>
    <source>
        <strain evidence="1 2">CECT 8625</strain>
    </source>
</reference>
<protein>
    <recommendedName>
        <fullName evidence="3">Glycosyl transferase family 2</fullName>
    </recommendedName>
</protein>
<evidence type="ECO:0000313" key="2">
    <source>
        <dbReference type="Proteomes" id="UP000193570"/>
    </source>
</evidence>
<organism evidence="1 2">
    <name type="scientific">Roseivivax jejudonensis</name>
    <dbReference type="NCBI Taxonomy" id="1529041"/>
    <lineage>
        <taxon>Bacteria</taxon>
        <taxon>Pseudomonadati</taxon>
        <taxon>Pseudomonadota</taxon>
        <taxon>Alphaproteobacteria</taxon>
        <taxon>Rhodobacterales</taxon>
        <taxon>Roseobacteraceae</taxon>
        <taxon>Roseivivax</taxon>
    </lineage>
</organism>
<dbReference type="Proteomes" id="UP000193570">
    <property type="component" value="Unassembled WGS sequence"/>
</dbReference>
<dbReference type="EMBL" id="FWFK01000003">
    <property type="protein sequence ID" value="SLN42412.1"/>
    <property type="molecule type" value="Genomic_DNA"/>
</dbReference>